<dbReference type="PANTHER" id="PTHR43080">
    <property type="entry name" value="CBS DOMAIN-CONTAINING PROTEIN CBSX3, MITOCHONDRIAL"/>
    <property type="match status" value="1"/>
</dbReference>
<dbReference type="RefSeq" id="WP_223177315.1">
    <property type="nucleotide sequence ID" value="NZ_BSPS01000063.1"/>
</dbReference>
<gene>
    <name evidence="4" type="ORF">GGR43_001341</name>
</gene>
<dbReference type="PROSITE" id="PS51371">
    <property type="entry name" value="CBS"/>
    <property type="match status" value="2"/>
</dbReference>
<dbReference type="Gene3D" id="3.10.580.10">
    <property type="entry name" value="CBS-domain"/>
    <property type="match status" value="1"/>
</dbReference>
<dbReference type="Proteomes" id="UP000571950">
    <property type="component" value="Unassembled WGS sequence"/>
</dbReference>
<dbReference type="InterPro" id="IPR000644">
    <property type="entry name" value="CBS_dom"/>
</dbReference>
<accession>A0A7W6BN27</accession>
<dbReference type="CDD" id="cd04622">
    <property type="entry name" value="CBS_pair_HRP1_like"/>
    <property type="match status" value="1"/>
</dbReference>
<dbReference type="SUPFAM" id="SSF54631">
    <property type="entry name" value="CBS-domain pair"/>
    <property type="match status" value="1"/>
</dbReference>
<proteinExistence type="predicted"/>
<protein>
    <submittedName>
        <fullName evidence="4">CBS domain-containing protein</fullName>
    </submittedName>
</protein>
<evidence type="ECO:0000259" key="3">
    <source>
        <dbReference type="PROSITE" id="PS51371"/>
    </source>
</evidence>
<evidence type="ECO:0000313" key="4">
    <source>
        <dbReference type="EMBL" id="MBB3925628.1"/>
    </source>
</evidence>
<dbReference type="Pfam" id="PF00571">
    <property type="entry name" value="CBS"/>
    <property type="match status" value="2"/>
</dbReference>
<evidence type="ECO:0000256" key="1">
    <source>
        <dbReference type="ARBA" id="ARBA00023122"/>
    </source>
</evidence>
<sequence length="141" mass="15554">MSTTVAEIMHDGVEWVPPDAKLSQVARIMKEKDIGAVPVGDNDRLVGMVTDRDLAVRALANGRDPGELTARDVMSEPIVYCHADERIEDAIRLMESRQIRRLPVINENKRMVGILSIGDISQCGHRDLTAEVMSAVSDHHG</sequence>
<feature type="domain" description="CBS" evidence="3">
    <location>
        <begin position="9"/>
        <end position="65"/>
    </location>
</feature>
<organism evidence="4 5">
    <name type="scientific">Sphingobium jiangsuense</name>
    <dbReference type="NCBI Taxonomy" id="870476"/>
    <lineage>
        <taxon>Bacteria</taxon>
        <taxon>Pseudomonadati</taxon>
        <taxon>Pseudomonadota</taxon>
        <taxon>Alphaproteobacteria</taxon>
        <taxon>Sphingomonadales</taxon>
        <taxon>Sphingomonadaceae</taxon>
        <taxon>Sphingobium</taxon>
    </lineage>
</organism>
<evidence type="ECO:0000313" key="5">
    <source>
        <dbReference type="Proteomes" id="UP000571950"/>
    </source>
</evidence>
<keyword evidence="5" id="KW-1185">Reference proteome</keyword>
<dbReference type="PANTHER" id="PTHR43080:SF2">
    <property type="entry name" value="CBS DOMAIN-CONTAINING PROTEIN"/>
    <property type="match status" value="1"/>
</dbReference>
<comment type="caution">
    <text evidence="4">The sequence shown here is derived from an EMBL/GenBank/DDBJ whole genome shotgun (WGS) entry which is preliminary data.</text>
</comment>
<reference evidence="4 5" key="1">
    <citation type="submission" date="2020-08" db="EMBL/GenBank/DDBJ databases">
        <title>Genomic Encyclopedia of Type Strains, Phase IV (KMG-IV): sequencing the most valuable type-strain genomes for metagenomic binning, comparative biology and taxonomic classification.</title>
        <authorList>
            <person name="Goeker M."/>
        </authorList>
    </citation>
    <scope>NUCLEOTIDE SEQUENCE [LARGE SCALE GENOMIC DNA]</scope>
    <source>
        <strain evidence="4 5">DSM 26189</strain>
    </source>
</reference>
<dbReference type="InterPro" id="IPR046342">
    <property type="entry name" value="CBS_dom_sf"/>
</dbReference>
<feature type="domain" description="CBS" evidence="3">
    <location>
        <begin position="74"/>
        <end position="131"/>
    </location>
</feature>
<keyword evidence="1 2" id="KW-0129">CBS domain</keyword>
<dbReference type="EMBL" id="JACIDT010000003">
    <property type="protein sequence ID" value="MBB3925628.1"/>
    <property type="molecule type" value="Genomic_DNA"/>
</dbReference>
<dbReference type="InterPro" id="IPR051257">
    <property type="entry name" value="Diverse_CBS-Domain"/>
</dbReference>
<dbReference type="AlphaFoldDB" id="A0A7W6BN27"/>
<name>A0A7W6BN27_9SPHN</name>
<evidence type="ECO:0000256" key="2">
    <source>
        <dbReference type="PROSITE-ProRule" id="PRU00703"/>
    </source>
</evidence>
<dbReference type="SMART" id="SM00116">
    <property type="entry name" value="CBS"/>
    <property type="match status" value="2"/>
</dbReference>